<keyword evidence="6" id="KW-1185">Reference proteome</keyword>
<feature type="domain" description="Major facilitator superfamily (MFS) profile" evidence="4">
    <location>
        <begin position="1"/>
        <end position="174"/>
    </location>
</feature>
<comment type="caution">
    <text evidence="5">The sequence shown here is derived from an EMBL/GenBank/DDBJ whole genome shotgun (WGS) entry which is preliminary data.</text>
</comment>
<dbReference type="GO" id="GO:0022857">
    <property type="term" value="F:transmembrane transporter activity"/>
    <property type="evidence" value="ECO:0007669"/>
    <property type="project" value="InterPro"/>
</dbReference>
<protein>
    <submittedName>
        <fullName evidence="5">TetA protein</fullName>
    </submittedName>
</protein>
<keyword evidence="3" id="KW-0732">Signal</keyword>
<evidence type="ECO:0000259" key="4">
    <source>
        <dbReference type="PROSITE" id="PS50850"/>
    </source>
</evidence>
<evidence type="ECO:0000256" key="2">
    <source>
        <dbReference type="SAM" id="Phobius"/>
    </source>
</evidence>
<dbReference type="EMBL" id="CAJNDS010000524">
    <property type="protein sequence ID" value="CAE7214850.1"/>
    <property type="molecule type" value="Genomic_DNA"/>
</dbReference>
<keyword evidence="2" id="KW-1133">Transmembrane helix</keyword>
<evidence type="ECO:0000313" key="5">
    <source>
        <dbReference type="EMBL" id="CAE7214850.1"/>
    </source>
</evidence>
<feature type="chain" id="PRO_5032932216" evidence="3">
    <location>
        <begin position="21"/>
        <end position="174"/>
    </location>
</feature>
<feature type="transmembrane region" description="Helical" evidence="2">
    <location>
        <begin position="62"/>
        <end position="80"/>
    </location>
</feature>
<dbReference type="AlphaFoldDB" id="A0A812K369"/>
<dbReference type="PROSITE" id="PS50850">
    <property type="entry name" value="MFS"/>
    <property type="match status" value="1"/>
</dbReference>
<keyword evidence="2" id="KW-0812">Transmembrane</keyword>
<dbReference type="SUPFAM" id="SSF103473">
    <property type="entry name" value="MFS general substrate transporter"/>
    <property type="match status" value="1"/>
</dbReference>
<feature type="signal peptide" evidence="3">
    <location>
        <begin position="1"/>
        <end position="20"/>
    </location>
</feature>
<evidence type="ECO:0000313" key="6">
    <source>
        <dbReference type="Proteomes" id="UP000604046"/>
    </source>
</evidence>
<name>A0A812K369_9DINO</name>
<dbReference type="Gene3D" id="1.20.1250.20">
    <property type="entry name" value="MFS general substrate transporter like domains"/>
    <property type="match status" value="1"/>
</dbReference>
<evidence type="ECO:0000256" key="1">
    <source>
        <dbReference type="ARBA" id="ARBA00004141"/>
    </source>
</evidence>
<proteinExistence type="predicted"/>
<dbReference type="InterPro" id="IPR036259">
    <property type="entry name" value="MFS_trans_sf"/>
</dbReference>
<sequence>MARILVIALVAGAFVSFLQAKAATLAQMLVVRAIGGIASSSGPVETAYLMEETSSEQELREVLVLQRIVVTLGAILGPVVAKVFSHLSFQDLCYLIVASNLVGSLIAIFFFSVRRIPAAAIVRRLMMSHGQTQRAMLQLGVYVVTGNGLYKHLNVRSSCRKFNEFRATALLCNA</sequence>
<dbReference type="InterPro" id="IPR011701">
    <property type="entry name" value="MFS"/>
</dbReference>
<accession>A0A812K369</accession>
<reference evidence="5" key="1">
    <citation type="submission" date="2021-02" db="EMBL/GenBank/DDBJ databases">
        <authorList>
            <person name="Dougan E. K."/>
            <person name="Rhodes N."/>
            <person name="Thang M."/>
            <person name="Chan C."/>
        </authorList>
    </citation>
    <scope>NUCLEOTIDE SEQUENCE</scope>
</reference>
<evidence type="ECO:0000256" key="3">
    <source>
        <dbReference type="SAM" id="SignalP"/>
    </source>
</evidence>
<dbReference type="InterPro" id="IPR020846">
    <property type="entry name" value="MFS_dom"/>
</dbReference>
<dbReference type="Proteomes" id="UP000604046">
    <property type="component" value="Unassembled WGS sequence"/>
</dbReference>
<dbReference type="GO" id="GO:0016020">
    <property type="term" value="C:membrane"/>
    <property type="evidence" value="ECO:0007669"/>
    <property type="project" value="UniProtKB-SubCell"/>
</dbReference>
<dbReference type="Pfam" id="PF07690">
    <property type="entry name" value="MFS_1"/>
    <property type="match status" value="1"/>
</dbReference>
<keyword evidence="2" id="KW-0472">Membrane</keyword>
<feature type="transmembrane region" description="Helical" evidence="2">
    <location>
        <begin position="92"/>
        <end position="113"/>
    </location>
</feature>
<comment type="subcellular location">
    <subcellularLocation>
        <location evidence="1">Membrane</location>
        <topology evidence="1">Multi-pass membrane protein</topology>
    </subcellularLocation>
</comment>
<gene>
    <name evidence="5" type="primary">tetA</name>
    <name evidence="5" type="ORF">SNAT2548_LOCUS7485</name>
</gene>
<organism evidence="5 6">
    <name type="scientific">Symbiodinium natans</name>
    <dbReference type="NCBI Taxonomy" id="878477"/>
    <lineage>
        <taxon>Eukaryota</taxon>
        <taxon>Sar</taxon>
        <taxon>Alveolata</taxon>
        <taxon>Dinophyceae</taxon>
        <taxon>Suessiales</taxon>
        <taxon>Symbiodiniaceae</taxon>
        <taxon>Symbiodinium</taxon>
    </lineage>
</organism>